<comment type="caution">
    <text evidence="1">The sequence shown here is derived from an EMBL/GenBank/DDBJ whole genome shotgun (WGS) entry which is preliminary data.</text>
</comment>
<organism evidence="1 2">
    <name type="scientific">Larimichthys crocea</name>
    <name type="common">Large yellow croaker</name>
    <name type="synonym">Pseudosciaena crocea</name>
    <dbReference type="NCBI Taxonomy" id="215358"/>
    <lineage>
        <taxon>Eukaryota</taxon>
        <taxon>Metazoa</taxon>
        <taxon>Chordata</taxon>
        <taxon>Craniata</taxon>
        <taxon>Vertebrata</taxon>
        <taxon>Euteleostomi</taxon>
        <taxon>Actinopterygii</taxon>
        <taxon>Neopterygii</taxon>
        <taxon>Teleostei</taxon>
        <taxon>Neoteleostei</taxon>
        <taxon>Acanthomorphata</taxon>
        <taxon>Eupercaria</taxon>
        <taxon>Sciaenidae</taxon>
        <taxon>Larimichthys</taxon>
    </lineage>
</organism>
<reference evidence="1" key="1">
    <citation type="submission" date="2018-11" db="EMBL/GenBank/DDBJ databases">
        <title>The sequence and de novo assembly of Larimichthys crocea genome using PacBio and Hi-C technologies.</title>
        <authorList>
            <person name="Xu P."/>
            <person name="Chen B."/>
            <person name="Zhou Z."/>
            <person name="Ke Q."/>
            <person name="Wu Y."/>
            <person name="Bai H."/>
            <person name="Pu F."/>
        </authorList>
    </citation>
    <scope>NUCLEOTIDE SEQUENCE</scope>
    <source>
        <tissue evidence="1">Muscle</tissue>
    </source>
</reference>
<proteinExistence type="predicted"/>
<evidence type="ECO:0000313" key="1">
    <source>
        <dbReference type="EMBL" id="TMS21914.1"/>
    </source>
</evidence>
<keyword evidence="2" id="KW-1185">Reference proteome</keyword>
<sequence>MCIACPSGQEAKNNECTACSFGYSGFNCDESWKLVLTIVGSVLSGLLLVTLILLPVVALKSKKTSKKSKRSKEADIGMSQVNQPNTKAPMATSNFSNGYTAPASGPANGFANTGMPRFPRVTATNSNWESKTNLDMTPSNSRQNLIPNSRTSVSIRLWLFDV</sequence>
<protein>
    <submittedName>
        <fullName evidence="1">Uncharacterized protein</fullName>
    </submittedName>
</protein>
<name>A0ACD3RR10_LARCR</name>
<accession>A0ACD3RR10</accession>
<gene>
    <name evidence="1" type="ORF">E3U43_012179</name>
</gene>
<evidence type="ECO:0000313" key="2">
    <source>
        <dbReference type="Proteomes" id="UP000793456"/>
    </source>
</evidence>
<dbReference type="Proteomes" id="UP000793456">
    <property type="component" value="Chromosome II"/>
</dbReference>
<dbReference type="EMBL" id="CM011675">
    <property type="protein sequence ID" value="TMS21914.1"/>
    <property type="molecule type" value="Genomic_DNA"/>
</dbReference>